<dbReference type="RefSeq" id="WP_183976688.1">
    <property type="nucleotide sequence ID" value="NZ_JACIBY010000009.1"/>
</dbReference>
<dbReference type="Proteomes" id="UP000541352">
    <property type="component" value="Unassembled WGS sequence"/>
</dbReference>
<proteinExistence type="predicted"/>
<comment type="caution">
    <text evidence="1">The sequence shown here is derived from an EMBL/GenBank/DDBJ whole genome shotgun (WGS) entry which is preliminary data.</text>
</comment>
<dbReference type="EMBL" id="JACIBY010000009">
    <property type="protein sequence ID" value="MBB3839981.1"/>
    <property type="molecule type" value="Genomic_DNA"/>
</dbReference>
<evidence type="ECO:0000313" key="2">
    <source>
        <dbReference type="Proteomes" id="UP000541352"/>
    </source>
</evidence>
<evidence type="ECO:0000313" key="1">
    <source>
        <dbReference type="EMBL" id="MBB3839981.1"/>
    </source>
</evidence>
<reference evidence="1 2" key="1">
    <citation type="submission" date="2020-08" db="EMBL/GenBank/DDBJ databases">
        <title>Genomic Encyclopedia of Type Strains, Phase IV (KMG-IV): sequencing the most valuable type-strain genomes for metagenomic binning, comparative biology and taxonomic classification.</title>
        <authorList>
            <person name="Goeker M."/>
        </authorList>
    </citation>
    <scope>NUCLEOTIDE SEQUENCE [LARGE SCALE GENOMIC DNA]</scope>
    <source>
        <strain evidence="1 2">DSM 17976</strain>
    </source>
</reference>
<keyword evidence="2" id="KW-1185">Reference proteome</keyword>
<accession>A0A7W5ZQ32</accession>
<name>A0A7W5ZQ32_9BACT</name>
<protein>
    <submittedName>
        <fullName evidence="1">Uncharacterized protein</fullName>
    </submittedName>
</protein>
<dbReference type="AlphaFoldDB" id="A0A7W5ZQ32"/>
<gene>
    <name evidence="1" type="ORF">FHS57_003994</name>
</gene>
<organism evidence="1 2">
    <name type="scientific">Runella defluvii</name>
    <dbReference type="NCBI Taxonomy" id="370973"/>
    <lineage>
        <taxon>Bacteria</taxon>
        <taxon>Pseudomonadati</taxon>
        <taxon>Bacteroidota</taxon>
        <taxon>Cytophagia</taxon>
        <taxon>Cytophagales</taxon>
        <taxon>Spirosomataceae</taxon>
        <taxon>Runella</taxon>
    </lineage>
</organism>
<sequence length="126" mass="14593">MSCDKLLAEDGSLMFRKALIRTLEARPEERVTLFESFAEQIQKNAVYEDVHKSWTYHLHTGTDGSRIFRGGIGFSLVIDPQGRLWRAATHEDFETTYTITPTSCEIDTMRPLYANMREYVLGYYES</sequence>